<dbReference type="PANTHER" id="PTHR47354:SF5">
    <property type="entry name" value="PROTEIN RFBI"/>
    <property type="match status" value="1"/>
</dbReference>
<dbReference type="PRINTS" id="PR00410">
    <property type="entry name" value="PHEHYDRXLASE"/>
</dbReference>
<gene>
    <name evidence="6" type="ORF">PAI11_29360</name>
</gene>
<dbReference type="InterPro" id="IPR017927">
    <property type="entry name" value="FAD-bd_FR_type"/>
</dbReference>
<comment type="caution">
    <text evidence="6">The sequence shown here is derived from an EMBL/GenBank/DDBJ whole genome shotgun (WGS) entry which is preliminary data.</text>
</comment>
<keyword evidence="2" id="KW-0479">Metal-binding</keyword>
<dbReference type="Gene3D" id="3.40.50.80">
    <property type="entry name" value="Nucleotide-binding domain of ferredoxin-NADP reductase (FNR) module"/>
    <property type="match status" value="1"/>
</dbReference>
<dbReference type="Gene3D" id="2.40.30.10">
    <property type="entry name" value="Translation factors"/>
    <property type="match status" value="1"/>
</dbReference>
<evidence type="ECO:0000256" key="2">
    <source>
        <dbReference type="ARBA" id="ARBA00022714"/>
    </source>
</evidence>
<keyword evidence="7" id="KW-1185">Reference proteome</keyword>
<evidence type="ECO:0000259" key="5">
    <source>
        <dbReference type="PROSITE" id="PS51384"/>
    </source>
</evidence>
<organism evidence="6 7">
    <name type="scientific">Patulibacter medicamentivorans</name>
    <dbReference type="NCBI Taxonomy" id="1097667"/>
    <lineage>
        <taxon>Bacteria</taxon>
        <taxon>Bacillati</taxon>
        <taxon>Actinomycetota</taxon>
        <taxon>Thermoleophilia</taxon>
        <taxon>Solirubrobacterales</taxon>
        <taxon>Patulibacteraceae</taxon>
        <taxon>Patulibacter</taxon>
    </lineage>
</organism>
<dbReference type="InterPro" id="IPR017938">
    <property type="entry name" value="Riboflavin_synthase-like_b-brl"/>
</dbReference>
<feature type="domain" description="FAD-binding FR-type" evidence="5">
    <location>
        <begin position="100"/>
        <end position="204"/>
    </location>
</feature>
<keyword evidence="2" id="KW-0001">2Fe-2S</keyword>
<accession>H0E7X9</accession>
<proteinExistence type="predicted"/>
<dbReference type="PROSITE" id="PS00197">
    <property type="entry name" value="2FE2S_FER_1"/>
    <property type="match status" value="1"/>
</dbReference>
<dbReference type="PROSITE" id="PS51384">
    <property type="entry name" value="FAD_FR"/>
    <property type="match status" value="1"/>
</dbReference>
<dbReference type="EC" id="1.14.13.25" evidence="6"/>
<dbReference type="CDD" id="cd00207">
    <property type="entry name" value="fer2"/>
    <property type="match status" value="1"/>
</dbReference>
<dbReference type="PROSITE" id="PS51085">
    <property type="entry name" value="2FE2S_FER_2"/>
    <property type="match status" value="1"/>
</dbReference>
<evidence type="ECO:0000256" key="1">
    <source>
        <dbReference type="ARBA" id="ARBA00001974"/>
    </source>
</evidence>
<protein>
    <submittedName>
        <fullName evidence="6">Methane monooxygenase component C</fullName>
        <ecNumber evidence="6">1.14.13.25</ecNumber>
    </submittedName>
</protein>
<dbReference type="InterPro" id="IPR036010">
    <property type="entry name" value="2Fe-2S_ferredoxin-like_sf"/>
</dbReference>
<dbReference type="InterPro" id="IPR012675">
    <property type="entry name" value="Beta-grasp_dom_sf"/>
</dbReference>
<dbReference type="AlphaFoldDB" id="H0E7X9"/>
<dbReference type="PANTHER" id="PTHR47354">
    <property type="entry name" value="NADH OXIDOREDUCTASE HCR"/>
    <property type="match status" value="1"/>
</dbReference>
<keyword evidence="6" id="KW-0560">Oxidoreductase</keyword>
<dbReference type="GO" id="GO:0051537">
    <property type="term" value="F:2 iron, 2 sulfur cluster binding"/>
    <property type="evidence" value="ECO:0007669"/>
    <property type="project" value="UniProtKB-KW"/>
</dbReference>
<evidence type="ECO:0000313" key="7">
    <source>
        <dbReference type="Proteomes" id="UP000005143"/>
    </source>
</evidence>
<dbReference type="Pfam" id="PF00175">
    <property type="entry name" value="NAD_binding_1"/>
    <property type="match status" value="1"/>
</dbReference>
<dbReference type="GO" id="GO:0015049">
    <property type="term" value="F:methane monooxygenase [NAD(P)H] activity"/>
    <property type="evidence" value="ECO:0007669"/>
    <property type="project" value="UniProtKB-EC"/>
</dbReference>
<dbReference type="InterPro" id="IPR001433">
    <property type="entry name" value="OxRdtase_FAD/NAD-bd"/>
</dbReference>
<dbReference type="SUPFAM" id="SSF54292">
    <property type="entry name" value="2Fe-2S ferredoxin-like"/>
    <property type="match status" value="1"/>
</dbReference>
<keyword evidence="3" id="KW-0411">Iron-sulfur</keyword>
<dbReference type="Proteomes" id="UP000005143">
    <property type="component" value="Unassembled WGS sequence"/>
</dbReference>
<dbReference type="SUPFAM" id="SSF52343">
    <property type="entry name" value="Ferredoxin reductase-like, C-terminal NADP-linked domain"/>
    <property type="match status" value="1"/>
</dbReference>
<dbReference type="InterPro" id="IPR008333">
    <property type="entry name" value="Cbr1-like_FAD-bd_dom"/>
</dbReference>
<dbReference type="InterPro" id="IPR039261">
    <property type="entry name" value="FNR_nucleotide-bd"/>
</dbReference>
<dbReference type="Pfam" id="PF00111">
    <property type="entry name" value="Fer2"/>
    <property type="match status" value="1"/>
</dbReference>
<feature type="domain" description="2Fe-2S ferredoxin-type" evidence="4">
    <location>
        <begin position="1"/>
        <end position="90"/>
    </location>
</feature>
<dbReference type="Gene3D" id="3.10.20.30">
    <property type="match status" value="1"/>
</dbReference>
<dbReference type="SUPFAM" id="SSF63380">
    <property type="entry name" value="Riboflavin synthase domain-like"/>
    <property type="match status" value="1"/>
</dbReference>
<dbReference type="EMBL" id="AGUD01000238">
    <property type="protein sequence ID" value="EHN10177.1"/>
    <property type="molecule type" value="Genomic_DNA"/>
</dbReference>
<comment type="cofactor">
    <cofactor evidence="1">
        <name>FAD</name>
        <dbReference type="ChEBI" id="CHEBI:57692"/>
    </cofactor>
</comment>
<evidence type="ECO:0000256" key="3">
    <source>
        <dbReference type="ARBA" id="ARBA00023014"/>
    </source>
</evidence>
<dbReference type="PRINTS" id="PR00371">
    <property type="entry name" value="FPNCR"/>
</dbReference>
<reference evidence="6 7" key="1">
    <citation type="journal article" date="2013" name="Biodegradation">
        <title>Quantitative proteomic analysis of ibuprofen-degrading Patulibacter sp. strain I11.</title>
        <authorList>
            <person name="Almeida B."/>
            <person name="Kjeldal H."/>
            <person name="Lolas I."/>
            <person name="Knudsen A.D."/>
            <person name="Carvalho G."/>
            <person name="Nielsen K.L."/>
            <person name="Barreto Crespo M.T."/>
            <person name="Stensballe A."/>
            <person name="Nielsen J.L."/>
        </authorList>
    </citation>
    <scope>NUCLEOTIDE SEQUENCE [LARGE SCALE GENOMIC DNA]</scope>
    <source>
        <strain evidence="6 7">I11</strain>
    </source>
</reference>
<dbReference type="InterPro" id="IPR001041">
    <property type="entry name" value="2Fe-2S_ferredoxin-type"/>
</dbReference>
<evidence type="ECO:0000259" key="4">
    <source>
        <dbReference type="PROSITE" id="PS51085"/>
    </source>
</evidence>
<keyword evidence="2" id="KW-0408">Iron</keyword>
<name>H0E7X9_9ACTN</name>
<dbReference type="InterPro" id="IPR050415">
    <property type="entry name" value="MRET"/>
</dbReference>
<dbReference type="InterPro" id="IPR001709">
    <property type="entry name" value="Flavoprot_Pyr_Nucl_cyt_Rdtase"/>
</dbReference>
<dbReference type="InterPro" id="IPR006058">
    <property type="entry name" value="2Fe2S_fd_BS"/>
</dbReference>
<sequence>MIKFEPIGIEVECDEDETVLDASFREGWNLVHGCREGQCTACKSFLLEGEVSLEPYSTHALSESEEAQGYTLLCRAMPDSDLVVELLHFDPDNLRLAHPIGDGRARVAAIEELTAEIVRLRLEVLEPAGFSFTPGQYVDLWVPGTDGDERRSYSLANLPGDGVLELVIRRYAGGRFSGMVGVAGQVGVGDELRFTGPYGTMALRPGERPVLLVAGGSGIGPILSLLRELAAAGTARPVRFLYGARREADLPLREEIAELGAQLADFAFVPVLSEQSWDGATGLVHEAAARLVADGELVDPVVCTCGPPPMIEALIAVLTGRHGIAEGDIAFDKFTTAAAGETV</sequence>
<keyword evidence="6" id="KW-0503">Monooxygenase</keyword>
<evidence type="ECO:0000313" key="6">
    <source>
        <dbReference type="EMBL" id="EHN10177.1"/>
    </source>
</evidence>
<dbReference type="Pfam" id="PF00970">
    <property type="entry name" value="FAD_binding_6"/>
    <property type="match status" value="1"/>
</dbReference>